<keyword evidence="1" id="KW-0472">Membrane</keyword>
<comment type="caution">
    <text evidence="2">The sequence shown here is derived from an EMBL/GenBank/DDBJ whole genome shotgun (WGS) entry which is preliminary data.</text>
</comment>
<accession>A0ABT3HCT7</accession>
<evidence type="ECO:0000313" key="3">
    <source>
        <dbReference type="Proteomes" id="UP001209755"/>
    </source>
</evidence>
<gene>
    <name evidence="2" type="ORF">M2319_002534</name>
</gene>
<evidence type="ECO:0000313" key="2">
    <source>
        <dbReference type="EMBL" id="MCW2308195.1"/>
    </source>
</evidence>
<keyword evidence="1" id="KW-0812">Transmembrane</keyword>
<keyword evidence="1" id="KW-1133">Transmembrane helix</keyword>
<dbReference type="Proteomes" id="UP001209755">
    <property type="component" value="Unassembled WGS sequence"/>
</dbReference>
<evidence type="ECO:0008006" key="4">
    <source>
        <dbReference type="Google" id="ProtNLM"/>
    </source>
</evidence>
<feature type="transmembrane region" description="Helical" evidence="1">
    <location>
        <begin position="30"/>
        <end position="51"/>
    </location>
</feature>
<name>A0ABT3HCT7_9HYPH</name>
<dbReference type="RefSeq" id="WP_264601812.1">
    <property type="nucleotide sequence ID" value="NZ_JAOQNS010000006.1"/>
</dbReference>
<keyword evidence="3" id="KW-1185">Reference proteome</keyword>
<protein>
    <recommendedName>
        <fullName evidence="4">CoxF protein</fullName>
    </recommendedName>
</protein>
<dbReference type="EMBL" id="JAOQNS010000006">
    <property type="protein sequence ID" value="MCW2308195.1"/>
    <property type="molecule type" value="Genomic_DNA"/>
</dbReference>
<reference evidence="3" key="1">
    <citation type="submission" date="2023-07" db="EMBL/GenBank/DDBJ databases">
        <title>Genome sequencing of Purple Non-Sulfur Bacteria from various extreme environments.</title>
        <authorList>
            <person name="Mayer M."/>
        </authorList>
    </citation>
    <scope>NUCLEOTIDE SEQUENCE [LARGE SCALE GENOMIC DNA]</scope>
    <source>
        <strain evidence="3">DSM 17935</strain>
    </source>
</reference>
<proteinExistence type="predicted"/>
<sequence>MTLEIAESPMTEDGIRLTEEQKKRRRARSIAIGLALAALVAVFYAVTIIKLGPGVLERPL</sequence>
<organism evidence="2 3">
    <name type="scientific">Rhodobium gokarnense</name>
    <dbReference type="NCBI Taxonomy" id="364296"/>
    <lineage>
        <taxon>Bacteria</taxon>
        <taxon>Pseudomonadati</taxon>
        <taxon>Pseudomonadota</taxon>
        <taxon>Alphaproteobacteria</taxon>
        <taxon>Hyphomicrobiales</taxon>
        <taxon>Rhodobiaceae</taxon>
        <taxon>Rhodobium</taxon>
    </lineage>
</organism>
<evidence type="ECO:0000256" key="1">
    <source>
        <dbReference type="SAM" id="Phobius"/>
    </source>
</evidence>